<accession>A0AAD3SMU2</accession>
<proteinExistence type="predicted"/>
<sequence>MEPASETQAETAEPAYGLQAEPADELYAQPLESTDLALGPIVKPIIILFVIEPPVELSKPIFEQPTMVEELAGGEPEGTRSPSVIRILTALPNHGLGRPTICGRYSGSEPFWRLAFGG</sequence>
<reference evidence="1" key="1">
    <citation type="submission" date="2023-05" db="EMBL/GenBank/DDBJ databases">
        <title>Nepenthes gracilis genome sequencing.</title>
        <authorList>
            <person name="Fukushima K."/>
        </authorList>
    </citation>
    <scope>NUCLEOTIDE SEQUENCE</scope>
    <source>
        <strain evidence="1">SING2019-196</strain>
    </source>
</reference>
<keyword evidence="2" id="KW-1185">Reference proteome</keyword>
<protein>
    <submittedName>
        <fullName evidence="1">Uncharacterized protein</fullName>
    </submittedName>
</protein>
<organism evidence="1 2">
    <name type="scientific">Nepenthes gracilis</name>
    <name type="common">Slender pitcher plant</name>
    <dbReference type="NCBI Taxonomy" id="150966"/>
    <lineage>
        <taxon>Eukaryota</taxon>
        <taxon>Viridiplantae</taxon>
        <taxon>Streptophyta</taxon>
        <taxon>Embryophyta</taxon>
        <taxon>Tracheophyta</taxon>
        <taxon>Spermatophyta</taxon>
        <taxon>Magnoliopsida</taxon>
        <taxon>eudicotyledons</taxon>
        <taxon>Gunneridae</taxon>
        <taxon>Pentapetalae</taxon>
        <taxon>Caryophyllales</taxon>
        <taxon>Nepenthaceae</taxon>
        <taxon>Nepenthes</taxon>
    </lineage>
</organism>
<gene>
    <name evidence="1" type="ORF">Nepgr_014992</name>
</gene>
<evidence type="ECO:0000313" key="2">
    <source>
        <dbReference type="Proteomes" id="UP001279734"/>
    </source>
</evidence>
<evidence type="ECO:0000313" key="1">
    <source>
        <dbReference type="EMBL" id="GMH13151.1"/>
    </source>
</evidence>
<dbReference type="Proteomes" id="UP001279734">
    <property type="component" value="Unassembled WGS sequence"/>
</dbReference>
<comment type="caution">
    <text evidence="1">The sequence shown here is derived from an EMBL/GenBank/DDBJ whole genome shotgun (WGS) entry which is preliminary data.</text>
</comment>
<dbReference type="AlphaFoldDB" id="A0AAD3SMU2"/>
<name>A0AAD3SMU2_NEPGR</name>
<dbReference type="EMBL" id="BSYO01000012">
    <property type="protein sequence ID" value="GMH13151.1"/>
    <property type="molecule type" value="Genomic_DNA"/>
</dbReference>